<sequence>MILKGSQRGGAAKLAAHLMRLDENDHVELHELRGVSAGTLRGALREMEAVAKGTRCRQHMFSLSLSPPENEVVPVAVFEAALERIETKLGLSGQPRAVVFHEKEGRRHAHAVWSRIDVEKMTAINLAFFKRRLSEVSRELYLDNSWRLPNGLRDQANRNPMNFSREEWQQAKRTKQDPQALKLLFRECWAASDSGEALKGALDEKGFLLARGDRRGFVAVDWRCEPYSLSRWTGETAKAVKNRVSDVADLPNITDAQAMIAARMSERLIRFLREEEAALAESAVRLRAQKDALRHRQRAERQAQRARQEAREIDEVRLRAARFRHGLGGLWDLVSGKTRRIRRQNEKEAEAAAARDQDEQDRLATRQLGERRPLRQEEREVRRRAAGRTAELRQDIGRYLGSPLAGSEVPDVECHVAHAPDAKPVDRGRWSRAVAGLSPDP</sequence>
<evidence type="ECO:0000256" key="2">
    <source>
        <dbReference type="SAM" id="MobiDB-lite"/>
    </source>
</evidence>
<protein>
    <submittedName>
        <fullName evidence="4">Relaxase/Mobilisation nuclease domain-containing protein</fullName>
    </submittedName>
</protein>
<gene>
    <name evidence="4" type="ORF">SAMN05216258_102564</name>
</gene>
<dbReference type="Proteomes" id="UP000199377">
    <property type="component" value="Unassembled WGS sequence"/>
</dbReference>
<evidence type="ECO:0000313" key="5">
    <source>
        <dbReference type="Proteomes" id="UP000199377"/>
    </source>
</evidence>
<evidence type="ECO:0000313" key="4">
    <source>
        <dbReference type="EMBL" id="SFH85539.1"/>
    </source>
</evidence>
<dbReference type="EMBL" id="FOQH01000002">
    <property type="protein sequence ID" value="SFH85539.1"/>
    <property type="molecule type" value="Genomic_DNA"/>
</dbReference>
<keyword evidence="5" id="KW-1185">Reference proteome</keyword>
<dbReference type="Pfam" id="PF03432">
    <property type="entry name" value="Relaxase"/>
    <property type="match status" value="1"/>
</dbReference>
<feature type="region of interest" description="Disordered" evidence="2">
    <location>
        <begin position="417"/>
        <end position="441"/>
    </location>
</feature>
<organism evidence="4 5">
    <name type="scientific">Albimonas pacifica</name>
    <dbReference type="NCBI Taxonomy" id="1114924"/>
    <lineage>
        <taxon>Bacteria</taxon>
        <taxon>Pseudomonadati</taxon>
        <taxon>Pseudomonadota</taxon>
        <taxon>Alphaproteobacteria</taxon>
        <taxon>Rhodobacterales</taxon>
        <taxon>Paracoccaceae</taxon>
        <taxon>Albimonas</taxon>
    </lineage>
</organism>
<reference evidence="4 5" key="1">
    <citation type="submission" date="2016-10" db="EMBL/GenBank/DDBJ databases">
        <authorList>
            <person name="de Groot N.N."/>
        </authorList>
    </citation>
    <scope>NUCLEOTIDE SEQUENCE [LARGE SCALE GENOMIC DNA]</scope>
    <source>
        <strain evidence="4 5">CGMCC 1.11030</strain>
    </source>
</reference>
<evidence type="ECO:0000259" key="3">
    <source>
        <dbReference type="Pfam" id="PF03432"/>
    </source>
</evidence>
<proteinExistence type="predicted"/>
<dbReference type="InterPro" id="IPR005094">
    <property type="entry name" value="Endonuclease_MobA/VirD2"/>
</dbReference>
<accession>A0A1I3DG39</accession>
<dbReference type="AlphaFoldDB" id="A0A1I3DG39"/>
<feature type="coiled-coil region" evidence="1">
    <location>
        <begin position="289"/>
        <end position="319"/>
    </location>
</feature>
<keyword evidence="1" id="KW-0175">Coiled coil</keyword>
<evidence type="ECO:0000256" key="1">
    <source>
        <dbReference type="SAM" id="Coils"/>
    </source>
</evidence>
<feature type="compositionally biased region" description="Basic and acidic residues" evidence="2">
    <location>
        <begin position="344"/>
        <end position="383"/>
    </location>
</feature>
<dbReference type="STRING" id="1114924.SAMN05216258_102564"/>
<feature type="region of interest" description="Disordered" evidence="2">
    <location>
        <begin position="344"/>
        <end position="388"/>
    </location>
</feature>
<name>A0A1I3DG39_9RHOB</name>
<feature type="domain" description="MobA/VirD2-like nuclease" evidence="3">
    <location>
        <begin position="25"/>
        <end position="144"/>
    </location>
</feature>
<dbReference type="RefSeq" id="WP_092858723.1">
    <property type="nucleotide sequence ID" value="NZ_FOQH01000002.1"/>
</dbReference>
<feature type="compositionally biased region" description="Basic and acidic residues" evidence="2">
    <location>
        <begin position="417"/>
        <end position="429"/>
    </location>
</feature>
<dbReference type="OrthoDB" id="1826980at2"/>